<organism evidence="3 4">
    <name type="scientific">Alkalibaculum sporogenes</name>
    <dbReference type="NCBI Taxonomy" id="2655001"/>
    <lineage>
        <taxon>Bacteria</taxon>
        <taxon>Bacillati</taxon>
        <taxon>Bacillota</taxon>
        <taxon>Clostridia</taxon>
        <taxon>Eubacteriales</taxon>
        <taxon>Eubacteriaceae</taxon>
        <taxon>Alkalibaculum</taxon>
    </lineage>
</organism>
<reference evidence="3 4" key="1">
    <citation type="submission" date="2019-10" db="EMBL/GenBank/DDBJ databases">
        <title>Alkalibaculum tamaniensis sp.nov., a new alkaliphilic acetogen, isolated on methoxylated aromatics from a mud volcano.</title>
        <authorList>
            <person name="Khomyakova M.A."/>
            <person name="Merkel A.Y."/>
            <person name="Bonch-Osmolovskaya E.A."/>
            <person name="Slobodkin A.I."/>
        </authorList>
    </citation>
    <scope>NUCLEOTIDE SEQUENCE [LARGE SCALE GENOMIC DNA]</scope>
    <source>
        <strain evidence="3 4">M08DMB</strain>
    </source>
</reference>
<comment type="caution">
    <text evidence="3">The sequence shown here is derived from an EMBL/GenBank/DDBJ whole genome shotgun (WGS) entry which is preliminary data.</text>
</comment>
<evidence type="ECO:0000313" key="4">
    <source>
        <dbReference type="Proteomes" id="UP000440004"/>
    </source>
</evidence>
<dbReference type="CDD" id="cd02222">
    <property type="entry name" value="cupin_TM1459-like"/>
    <property type="match status" value="1"/>
</dbReference>
<feature type="domain" description="Cupin type-2" evidence="2">
    <location>
        <begin position="60"/>
        <end position="126"/>
    </location>
</feature>
<keyword evidence="4" id="KW-1185">Reference proteome</keyword>
<sequence length="162" mass="18803">MECTNMAKNIYFEFKDYIWNGITKIDYKPTVDGPVTFNETTRQNLVEHGYGTNFHLRYFECEMGGFSTLEKHEHVHVVVIARGKGKVIVDDTIHNVKPMDLIIIPNNSPHQLINIGEEPFGFFCIVDAQRDKFSLLTQTEIQNISENTEIKKFIQVPDKYFN</sequence>
<gene>
    <name evidence="3" type="ORF">GC105_05970</name>
</gene>
<dbReference type="SUPFAM" id="SSF51182">
    <property type="entry name" value="RmlC-like cupins"/>
    <property type="match status" value="1"/>
</dbReference>
<dbReference type="AlphaFoldDB" id="A0A6A7K758"/>
<dbReference type="Proteomes" id="UP000440004">
    <property type="component" value="Unassembled WGS sequence"/>
</dbReference>
<evidence type="ECO:0000256" key="1">
    <source>
        <dbReference type="ARBA" id="ARBA00022723"/>
    </source>
</evidence>
<dbReference type="EMBL" id="WHNX01000007">
    <property type="protein sequence ID" value="MPW25329.1"/>
    <property type="molecule type" value="Genomic_DNA"/>
</dbReference>
<protein>
    <submittedName>
        <fullName evidence="3">Cupin domain-containing protein</fullName>
    </submittedName>
</protein>
<dbReference type="PANTHER" id="PTHR35848">
    <property type="entry name" value="OXALATE-BINDING PROTEIN"/>
    <property type="match status" value="1"/>
</dbReference>
<accession>A0A6A7K758</accession>
<name>A0A6A7K758_9FIRM</name>
<dbReference type="Pfam" id="PF07883">
    <property type="entry name" value="Cupin_2"/>
    <property type="match status" value="1"/>
</dbReference>
<keyword evidence="1" id="KW-0479">Metal-binding</keyword>
<dbReference type="InterPro" id="IPR051610">
    <property type="entry name" value="GPI/OXD"/>
</dbReference>
<dbReference type="GO" id="GO:0046872">
    <property type="term" value="F:metal ion binding"/>
    <property type="evidence" value="ECO:0007669"/>
    <property type="project" value="UniProtKB-KW"/>
</dbReference>
<dbReference type="PANTHER" id="PTHR35848:SF6">
    <property type="entry name" value="CUPIN TYPE-2 DOMAIN-CONTAINING PROTEIN"/>
    <property type="match status" value="1"/>
</dbReference>
<proteinExistence type="predicted"/>
<evidence type="ECO:0000259" key="2">
    <source>
        <dbReference type="Pfam" id="PF07883"/>
    </source>
</evidence>
<evidence type="ECO:0000313" key="3">
    <source>
        <dbReference type="EMBL" id="MPW25329.1"/>
    </source>
</evidence>
<dbReference type="InterPro" id="IPR011051">
    <property type="entry name" value="RmlC_Cupin_sf"/>
</dbReference>
<dbReference type="InterPro" id="IPR013096">
    <property type="entry name" value="Cupin_2"/>
</dbReference>
<dbReference type="InterPro" id="IPR014710">
    <property type="entry name" value="RmlC-like_jellyroll"/>
</dbReference>
<dbReference type="Gene3D" id="2.60.120.10">
    <property type="entry name" value="Jelly Rolls"/>
    <property type="match status" value="1"/>
</dbReference>